<evidence type="ECO:0000256" key="7">
    <source>
        <dbReference type="ARBA" id="ARBA00022528"/>
    </source>
</evidence>
<accession>A0A2U1LBH2</accession>
<evidence type="ECO:0000256" key="9">
    <source>
        <dbReference type="ARBA" id="ARBA00022692"/>
    </source>
</evidence>
<evidence type="ECO:0000313" key="14">
    <source>
        <dbReference type="EMBL" id="PWA46363.1"/>
    </source>
</evidence>
<sequence length="318" mass="34711">MPAAGYLSRCLFCEGGFCGAGSTCLLHRIQVWGLPLKTEHDFIETLFGVSLKTLEDIDAFAKAVEAGNYTVWDTLDDDVVQRVQDAIDGLWKALKVSPSGRLVDEAASFKAKYDADKATAASAVTLAFNAGDVKLRASLTDATVVNGPSLNGLAIAVDKPGAFSVDYNVPKKDFRFTFMNTIKISDKPLNLLYSHSTGDQRTMLDGTLVIDSANKVSANHVLGSGNCKLKYTYVHGGLTTFEPSYDLAKDAWDFAVTRKVYADHVLRAAYQTSNQNLSVDWSTKSKLIGTYKVSALFNLEDGLKVPRVTAESMWDFEM</sequence>
<keyword evidence="6" id="KW-1134">Transmembrane beta strand</keyword>
<evidence type="ECO:0000256" key="4">
    <source>
        <dbReference type="ARBA" id="ARBA00011593"/>
    </source>
</evidence>
<dbReference type="Proteomes" id="UP000245207">
    <property type="component" value="Unassembled WGS sequence"/>
</dbReference>
<comment type="subunit">
    <text evidence="4">Homooligomers form large rather nonselective pores in plastidial outer membranes.</text>
</comment>
<dbReference type="PANTHER" id="PTHR35284">
    <property type="entry name" value="OUTER ENVELOPE PORE PROTEIN 24A, CHLOROPLASTIC-RELATED"/>
    <property type="match status" value="1"/>
</dbReference>
<evidence type="ECO:0000256" key="10">
    <source>
        <dbReference type="ARBA" id="ARBA00022805"/>
    </source>
</evidence>
<evidence type="ECO:0000256" key="5">
    <source>
        <dbReference type="ARBA" id="ARBA00022448"/>
    </source>
</evidence>
<keyword evidence="13" id="KW-0472">Membrane</keyword>
<keyword evidence="9" id="KW-0812">Transmembrane</keyword>
<evidence type="ECO:0000256" key="2">
    <source>
        <dbReference type="ARBA" id="ARBA00004396"/>
    </source>
</evidence>
<dbReference type="GO" id="GO:0046930">
    <property type="term" value="C:pore complex"/>
    <property type="evidence" value="ECO:0007669"/>
    <property type="project" value="UniProtKB-KW"/>
</dbReference>
<keyword evidence="12" id="KW-0626">Porin</keyword>
<keyword evidence="15" id="KW-1185">Reference proteome</keyword>
<reference evidence="14 15" key="1">
    <citation type="journal article" date="2018" name="Mol. Plant">
        <title>The genome of Artemisia annua provides insight into the evolution of Asteraceae family and artemisinin biosynthesis.</title>
        <authorList>
            <person name="Shen Q."/>
            <person name="Zhang L."/>
            <person name="Liao Z."/>
            <person name="Wang S."/>
            <person name="Yan T."/>
            <person name="Shi P."/>
            <person name="Liu M."/>
            <person name="Fu X."/>
            <person name="Pan Q."/>
            <person name="Wang Y."/>
            <person name="Lv Z."/>
            <person name="Lu X."/>
            <person name="Zhang F."/>
            <person name="Jiang W."/>
            <person name="Ma Y."/>
            <person name="Chen M."/>
            <person name="Hao X."/>
            <person name="Li L."/>
            <person name="Tang Y."/>
            <person name="Lv G."/>
            <person name="Zhou Y."/>
            <person name="Sun X."/>
            <person name="Brodelius P.E."/>
            <person name="Rose J.K.C."/>
            <person name="Tang K."/>
        </authorList>
    </citation>
    <scope>NUCLEOTIDE SEQUENCE [LARGE SCALE GENOMIC DNA]</scope>
    <source>
        <strain evidence="15">cv. Huhao1</strain>
        <tissue evidence="14">Leaf</tissue>
    </source>
</reference>
<dbReference type="InterPro" id="IPR034626">
    <property type="entry name" value="OEP24"/>
</dbReference>
<comment type="caution">
    <text evidence="14">The sequence shown here is derived from an EMBL/GenBank/DDBJ whole genome shotgun (WGS) entry which is preliminary data.</text>
</comment>
<keyword evidence="7" id="KW-0150">Chloroplast</keyword>
<evidence type="ECO:0000313" key="15">
    <source>
        <dbReference type="Proteomes" id="UP000245207"/>
    </source>
</evidence>
<dbReference type="PANTHER" id="PTHR35284:SF1">
    <property type="entry name" value="OUTER ENVELOPE PORE PROTEIN 24A, CHLOROPLASTIC-RELATED"/>
    <property type="match status" value="1"/>
</dbReference>
<keyword evidence="8" id="KW-0934">Plastid</keyword>
<dbReference type="OrthoDB" id="1185978at2759"/>
<dbReference type="GO" id="GO:0015288">
    <property type="term" value="F:porin activity"/>
    <property type="evidence" value="ECO:0007669"/>
    <property type="project" value="UniProtKB-KW"/>
</dbReference>
<gene>
    <name evidence="14" type="ORF">CTI12_AA506430</name>
</gene>
<dbReference type="GO" id="GO:0009707">
    <property type="term" value="C:chloroplast outer membrane"/>
    <property type="evidence" value="ECO:0007669"/>
    <property type="project" value="UniProtKB-SubCell"/>
</dbReference>
<keyword evidence="11" id="KW-0406">Ion transport</keyword>
<dbReference type="GO" id="GO:0022843">
    <property type="term" value="F:voltage-gated monoatomic cation channel activity"/>
    <property type="evidence" value="ECO:0007669"/>
    <property type="project" value="InterPro"/>
</dbReference>
<evidence type="ECO:0000256" key="12">
    <source>
        <dbReference type="ARBA" id="ARBA00023114"/>
    </source>
</evidence>
<keyword evidence="5" id="KW-0813">Transport</keyword>
<evidence type="ECO:0000256" key="3">
    <source>
        <dbReference type="ARBA" id="ARBA00004441"/>
    </source>
</evidence>
<keyword evidence="10" id="KW-1002">Plastid outer membrane</keyword>
<organism evidence="14 15">
    <name type="scientific">Artemisia annua</name>
    <name type="common">Sweet wormwood</name>
    <dbReference type="NCBI Taxonomy" id="35608"/>
    <lineage>
        <taxon>Eukaryota</taxon>
        <taxon>Viridiplantae</taxon>
        <taxon>Streptophyta</taxon>
        <taxon>Embryophyta</taxon>
        <taxon>Tracheophyta</taxon>
        <taxon>Spermatophyta</taxon>
        <taxon>Magnoliopsida</taxon>
        <taxon>eudicotyledons</taxon>
        <taxon>Gunneridae</taxon>
        <taxon>Pentapetalae</taxon>
        <taxon>asterids</taxon>
        <taxon>campanulids</taxon>
        <taxon>Asterales</taxon>
        <taxon>Asteraceae</taxon>
        <taxon>Asteroideae</taxon>
        <taxon>Anthemideae</taxon>
        <taxon>Artemisiinae</taxon>
        <taxon>Artemisia</taxon>
    </lineage>
</organism>
<evidence type="ECO:0000256" key="13">
    <source>
        <dbReference type="ARBA" id="ARBA00023136"/>
    </source>
</evidence>
<proteinExistence type="predicted"/>
<evidence type="ECO:0000256" key="1">
    <source>
        <dbReference type="ARBA" id="ARBA00002327"/>
    </source>
</evidence>
<dbReference type="EMBL" id="PKPP01010322">
    <property type="protein sequence ID" value="PWA46363.1"/>
    <property type="molecule type" value="Genomic_DNA"/>
</dbReference>
<dbReference type="GO" id="GO:0034765">
    <property type="term" value="P:regulation of monoatomic ion transmembrane transport"/>
    <property type="evidence" value="ECO:0007669"/>
    <property type="project" value="InterPro"/>
</dbReference>
<dbReference type="GO" id="GO:0034426">
    <property type="term" value="C:etioplast membrane"/>
    <property type="evidence" value="ECO:0007669"/>
    <property type="project" value="UniProtKB-SubCell"/>
</dbReference>
<evidence type="ECO:0000256" key="6">
    <source>
        <dbReference type="ARBA" id="ARBA00022452"/>
    </source>
</evidence>
<comment type="function">
    <text evidence="1">High-conductance voltage-dependent solute channel with a slight selectivity for cations transporting triosephosphates, dicarboxylic acids, ATP, inorganic phosphate (Pi), sugars, and positively or negatively charged amino acids.</text>
</comment>
<protein>
    <submittedName>
        <fullName evidence="14">Uncharacterized protein</fullName>
    </submittedName>
</protein>
<dbReference type="STRING" id="35608.A0A2U1LBH2"/>
<name>A0A2U1LBH2_ARTAN</name>
<dbReference type="AlphaFoldDB" id="A0A2U1LBH2"/>
<evidence type="ECO:0000256" key="8">
    <source>
        <dbReference type="ARBA" id="ARBA00022640"/>
    </source>
</evidence>
<evidence type="ECO:0000256" key="11">
    <source>
        <dbReference type="ARBA" id="ARBA00023065"/>
    </source>
</evidence>
<comment type="subcellular location">
    <subcellularLocation>
        <location evidence="2">Plastid</location>
        <location evidence="2">Chloroplast outer membrane</location>
        <topology evidence="2">Multi-pass membrane protein</topology>
    </subcellularLocation>
    <subcellularLocation>
        <location evidence="3">Plastid</location>
        <location evidence="3">Etioplast membrane</location>
        <topology evidence="3">Multi-pass membrane protein</topology>
    </subcellularLocation>
</comment>